<dbReference type="GO" id="GO:0005737">
    <property type="term" value="C:cytoplasm"/>
    <property type="evidence" value="ECO:0007669"/>
    <property type="project" value="UniProtKB-SubCell"/>
</dbReference>
<comment type="similarity">
    <text evidence="3">Belongs to the ATPase alpha/beta chains family.</text>
</comment>
<reference evidence="20 21" key="1">
    <citation type="submission" date="2019-03" db="EMBL/GenBank/DDBJ databases">
        <title>Genomic Encyclopedia of Type Strains, Phase IV (KMG-IV): sequencing the most valuable type-strain genomes for metagenomic binning, comparative biology and taxonomic classification.</title>
        <authorList>
            <person name="Goeker M."/>
        </authorList>
    </citation>
    <scope>NUCLEOTIDE SEQUENCE [LARGE SCALE GENOMIC DNA]</scope>
    <source>
        <strain evidence="20 21">DSM 25903</strain>
    </source>
</reference>
<dbReference type="CDD" id="cd01136">
    <property type="entry name" value="ATPase_flagellum-secretory_path_III"/>
    <property type="match status" value="1"/>
</dbReference>
<dbReference type="AlphaFoldDB" id="A0A4R7BK06"/>
<evidence type="ECO:0000256" key="9">
    <source>
        <dbReference type="ARBA" id="ARBA00022781"/>
    </source>
</evidence>
<dbReference type="SUPFAM" id="SSF52540">
    <property type="entry name" value="P-loop containing nucleoside triphosphate hydrolases"/>
    <property type="match status" value="1"/>
</dbReference>
<dbReference type="PROSITE" id="PS00152">
    <property type="entry name" value="ATPASE_ALPHA_BETA"/>
    <property type="match status" value="1"/>
</dbReference>
<dbReference type="GO" id="GO:0030254">
    <property type="term" value="P:protein secretion by the type III secretion system"/>
    <property type="evidence" value="ECO:0007669"/>
    <property type="project" value="InterPro"/>
</dbReference>
<dbReference type="InterPro" id="IPR000194">
    <property type="entry name" value="ATPase_F1/V1/A1_a/bsu_nucl-bd"/>
</dbReference>
<evidence type="ECO:0000256" key="13">
    <source>
        <dbReference type="ARBA" id="ARBA00022967"/>
    </source>
</evidence>
<evidence type="ECO:0000259" key="19">
    <source>
        <dbReference type="SMART" id="SM00382"/>
    </source>
</evidence>
<keyword evidence="10" id="KW-1005">Bacterial flagellum biogenesis</keyword>
<keyword evidence="21" id="KW-1185">Reference proteome</keyword>
<evidence type="ECO:0000256" key="10">
    <source>
        <dbReference type="ARBA" id="ARBA00022795"/>
    </source>
</evidence>
<dbReference type="InterPro" id="IPR027417">
    <property type="entry name" value="P-loop_NTPase"/>
</dbReference>
<dbReference type="Pfam" id="PF02874">
    <property type="entry name" value="ATP-synt_ab_N"/>
    <property type="match status" value="1"/>
</dbReference>
<evidence type="ECO:0000313" key="21">
    <source>
        <dbReference type="Proteomes" id="UP000295122"/>
    </source>
</evidence>
<evidence type="ECO:0000256" key="4">
    <source>
        <dbReference type="ARBA" id="ARBA00012473"/>
    </source>
</evidence>
<gene>
    <name evidence="20" type="ORF">EV668_4894</name>
</gene>
<dbReference type="NCBIfam" id="TIGR01026">
    <property type="entry name" value="fliI_yscN"/>
    <property type="match status" value="1"/>
</dbReference>
<evidence type="ECO:0000256" key="12">
    <source>
        <dbReference type="ARBA" id="ARBA00022927"/>
    </source>
</evidence>
<protein>
    <recommendedName>
        <fullName evidence="5">Flagellum-specific ATP synthase</fullName>
        <ecNumber evidence="4">7.1.2.2</ecNumber>
    </recommendedName>
</protein>
<keyword evidence="11" id="KW-0067">ATP-binding</keyword>
<keyword evidence="8" id="KW-0547">Nucleotide-binding</keyword>
<comment type="function">
    <text evidence="1">Probable catalytic subunit of a protein translocase for flagellum-specific export, or a proton translocase involved in local circuits at the flagellum.</text>
</comment>
<evidence type="ECO:0000256" key="6">
    <source>
        <dbReference type="ARBA" id="ARBA00022448"/>
    </source>
</evidence>
<dbReference type="InterPro" id="IPR004100">
    <property type="entry name" value="ATPase_F1/V1/A1_a/bsu_N"/>
</dbReference>
<keyword evidence="6" id="KW-0813">Transport</keyword>
<dbReference type="EC" id="7.1.2.2" evidence="4"/>
<evidence type="ECO:0000256" key="17">
    <source>
        <dbReference type="ARBA" id="ARBA00034006"/>
    </source>
</evidence>
<comment type="subcellular location">
    <subcellularLocation>
        <location evidence="2">Cytoplasm</location>
    </subcellularLocation>
</comment>
<dbReference type="GO" id="GO:0016887">
    <property type="term" value="F:ATP hydrolysis activity"/>
    <property type="evidence" value="ECO:0007669"/>
    <property type="project" value="InterPro"/>
</dbReference>
<name>A0A4R7BK06_9HYPH</name>
<dbReference type="Proteomes" id="UP000295122">
    <property type="component" value="Unassembled WGS sequence"/>
</dbReference>
<keyword evidence="9" id="KW-0375">Hydrogen ion transport</keyword>
<keyword evidence="16" id="KW-0066">ATP synthesis</keyword>
<dbReference type="NCBIfam" id="TIGR03498">
    <property type="entry name" value="FliI_clade3"/>
    <property type="match status" value="1"/>
</dbReference>
<evidence type="ECO:0000256" key="15">
    <source>
        <dbReference type="ARBA" id="ARBA00023225"/>
    </source>
</evidence>
<feature type="region of interest" description="Disordered" evidence="18">
    <location>
        <begin position="1"/>
        <end position="31"/>
    </location>
</feature>
<keyword evidence="14" id="KW-0406">Ion transport</keyword>
<evidence type="ECO:0000256" key="16">
    <source>
        <dbReference type="ARBA" id="ARBA00023310"/>
    </source>
</evidence>
<dbReference type="GO" id="GO:0005524">
    <property type="term" value="F:ATP binding"/>
    <property type="evidence" value="ECO:0007669"/>
    <property type="project" value="UniProtKB-KW"/>
</dbReference>
<dbReference type="InterPro" id="IPR005714">
    <property type="entry name" value="ATPase_T3SS_FliI/YscN"/>
</dbReference>
<feature type="domain" description="AAA+ ATPase" evidence="19">
    <location>
        <begin position="191"/>
        <end position="374"/>
    </location>
</feature>
<dbReference type="Pfam" id="PF18269">
    <property type="entry name" value="T3SS_ATPase_C"/>
    <property type="match status" value="1"/>
</dbReference>
<dbReference type="SMART" id="SM00382">
    <property type="entry name" value="AAA"/>
    <property type="match status" value="1"/>
</dbReference>
<keyword evidence="12" id="KW-0653">Protein transport</keyword>
<evidence type="ECO:0000256" key="3">
    <source>
        <dbReference type="ARBA" id="ARBA00008936"/>
    </source>
</evidence>
<evidence type="ECO:0000256" key="1">
    <source>
        <dbReference type="ARBA" id="ARBA00003290"/>
    </source>
</evidence>
<dbReference type="InterPro" id="IPR050053">
    <property type="entry name" value="ATPase_alpha/beta_chains"/>
</dbReference>
<keyword evidence="15" id="KW-1006">Bacterial flagellum protein export</keyword>
<accession>A0A4R7BK06</accession>
<organism evidence="20 21">
    <name type="scientific">Enterovirga rhinocerotis</name>
    <dbReference type="NCBI Taxonomy" id="1339210"/>
    <lineage>
        <taxon>Bacteria</taxon>
        <taxon>Pseudomonadati</taxon>
        <taxon>Pseudomonadota</taxon>
        <taxon>Alphaproteobacteria</taxon>
        <taxon>Hyphomicrobiales</taxon>
        <taxon>Methylobacteriaceae</taxon>
        <taxon>Enterovirga</taxon>
    </lineage>
</organism>
<sequence length="472" mass="50063">MPTTRKGGKASDTNVNGTGKQEVTEMPISGSGGGRIARATAALGTVEPLRVFGRVAAVRGLLVEVAGPVAAMQVGGRVDILVDHGESVICEVIGFSGDRALAMPFGSLQGVRRGCEAVARQAASGVRPSPAWLGRTIDGLGRPIDGLGPLPEGETLYPFKADPPPAHSRRRVGPPLDLGIRTINTFLTCCTGQRMGIFAGSGVGKSVLLSMMARYAASDVAVIGLIGERGREVQEFLQDDLGPEGLQRAVVVVATSDEPALMRRNAAYLTLSIAEFFRDAGLSVLCMMDSVTRFAMAQRDVGLAGGEPPTAKGYTPTVFGELPRLLERAGPGTGDGSITGLFTVLVEGDDHNEPVADAVRGILDGHVVMERQIAERGRYPAINVLRSVSRTMPRSCDPAFYDHVQRARRMLATYADMEELIRLGAYKAGSSAEVDEAVAFMPQLEAFLGQRKEEETSIADGYRRLEAILTAA</sequence>
<dbReference type="Gene3D" id="3.40.50.12240">
    <property type="match status" value="1"/>
</dbReference>
<dbReference type="FunFam" id="3.40.50.12240:FF:000002">
    <property type="entry name" value="Flagellum-specific ATP synthase FliI"/>
    <property type="match status" value="1"/>
</dbReference>
<evidence type="ECO:0000256" key="14">
    <source>
        <dbReference type="ARBA" id="ARBA00023065"/>
    </source>
</evidence>
<dbReference type="GO" id="GO:0030257">
    <property type="term" value="C:type III protein secretion system complex"/>
    <property type="evidence" value="ECO:0007669"/>
    <property type="project" value="InterPro"/>
</dbReference>
<evidence type="ECO:0000256" key="2">
    <source>
        <dbReference type="ARBA" id="ARBA00004496"/>
    </source>
</evidence>
<evidence type="ECO:0000256" key="7">
    <source>
        <dbReference type="ARBA" id="ARBA00022490"/>
    </source>
</evidence>
<comment type="catalytic activity">
    <reaction evidence="17">
        <text>ATP + H2O + cellular proteinSide 1 = ADP + phosphate + cellular proteinSide 2.</text>
        <dbReference type="EC" id="7.4.2.8"/>
    </reaction>
</comment>
<evidence type="ECO:0000313" key="20">
    <source>
        <dbReference type="EMBL" id="TDR84535.1"/>
    </source>
</evidence>
<keyword evidence="7" id="KW-0963">Cytoplasm</keyword>
<feature type="compositionally biased region" description="Polar residues" evidence="18">
    <location>
        <begin position="11"/>
        <end position="21"/>
    </location>
</feature>
<keyword evidence="13" id="KW-1278">Translocase</keyword>
<evidence type="ECO:0000256" key="8">
    <source>
        <dbReference type="ARBA" id="ARBA00022741"/>
    </source>
</evidence>
<dbReference type="Pfam" id="PF00006">
    <property type="entry name" value="ATP-synt_ab"/>
    <property type="match status" value="1"/>
</dbReference>
<dbReference type="InterPro" id="IPR003593">
    <property type="entry name" value="AAA+_ATPase"/>
</dbReference>
<dbReference type="CDD" id="cd18114">
    <property type="entry name" value="ATP-synt_flagellum-secretory_path_III_C"/>
    <property type="match status" value="1"/>
</dbReference>
<dbReference type="InterPro" id="IPR020003">
    <property type="entry name" value="ATPase_a/bsu_AS"/>
</dbReference>
<comment type="caution">
    <text evidence="20">The sequence shown here is derived from an EMBL/GenBank/DDBJ whole genome shotgun (WGS) entry which is preliminary data.</text>
</comment>
<evidence type="ECO:0000256" key="5">
    <source>
        <dbReference type="ARBA" id="ARBA00020580"/>
    </source>
</evidence>
<dbReference type="PANTHER" id="PTHR15184">
    <property type="entry name" value="ATP SYNTHASE"/>
    <property type="match status" value="1"/>
</dbReference>
<dbReference type="GO" id="GO:0044781">
    <property type="term" value="P:bacterial-type flagellum organization"/>
    <property type="evidence" value="ECO:0007669"/>
    <property type="project" value="UniProtKB-KW"/>
</dbReference>
<proteinExistence type="inferred from homology"/>
<evidence type="ECO:0000256" key="18">
    <source>
        <dbReference type="SAM" id="MobiDB-lite"/>
    </source>
</evidence>
<dbReference type="GO" id="GO:0046933">
    <property type="term" value="F:proton-transporting ATP synthase activity, rotational mechanism"/>
    <property type="evidence" value="ECO:0007669"/>
    <property type="project" value="TreeGrafter"/>
</dbReference>
<dbReference type="InterPro" id="IPR040627">
    <property type="entry name" value="T3SS_ATPase_C"/>
</dbReference>
<dbReference type="PANTHER" id="PTHR15184:SF9">
    <property type="entry name" value="SPI-1 TYPE 3 SECRETION SYSTEM ATPASE"/>
    <property type="match status" value="1"/>
</dbReference>
<dbReference type="InterPro" id="IPR022426">
    <property type="entry name" value="FliI_clade3"/>
</dbReference>
<dbReference type="GO" id="GO:0009288">
    <property type="term" value="C:bacterial-type flagellum"/>
    <property type="evidence" value="ECO:0007669"/>
    <property type="project" value="InterPro"/>
</dbReference>
<dbReference type="EMBL" id="SNZR01000019">
    <property type="protein sequence ID" value="TDR84535.1"/>
    <property type="molecule type" value="Genomic_DNA"/>
</dbReference>
<dbReference type="GO" id="GO:0008564">
    <property type="term" value="F:protein-exporting ATPase activity"/>
    <property type="evidence" value="ECO:0007669"/>
    <property type="project" value="UniProtKB-EC"/>
</dbReference>
<evidence type="ECO:0000256" key="11">
    <source>
        <dbReference type="ARBA" id="ARBA00022840"/>
    </source>
</evidence>